<evidence type="ECO:0000256" key="3">
    <source>
        <dbReference type="ARBA" id="ARBA00006859"/>
    </source>
</evidence>
<comment type="subcellular location">
    <subcellularLocation>
        <location evidence="1">Endosome membrane</location>
        <topology evidence="1">Multi-pass membrane protein</topology>
    </subcellularLocation>
    <subcellularLocation>
        <location evidence="2">Membrane</location>
        <topology evidence="2">Multi-pass membrane protein</topology>
        <orientation evidence="2">Lumenal side</orientation>
    </subcellularLocation>
</comment>
<dbReference type="Gene3D" id="3.50.30.30">
    <property type="match status" value="1"/>
</dbReference>
<evidence type="ECO:0000313" key="12">
    <source>
        <dbReference type="EMBL" id="KAK6475217.1"/>
    </source>
</evidence>
<evidence type="ECO:0000256" key="4">
    <source>
        <dbReference type="ARBA" id="ARBA00022692"/>
    </source>
</evidence>
<reference evidence="12 13" key="1">
    <citation type="submission" date="2021-05" db="EMBL/GenBank/DDBJ databases">
        <authorList>
            <person name="Zahm M."/>
            <person name="Klopp C."/>
            <person name="Cabau C."/>
            <person name="Kuhl H."/>
            <person name="Suciu R."/>
            <person name="Ciorpac M."/>
            <person name="Holostenco D."/>
            <person name="Gessner J."/>
            <person name="Wuertz S."/>
            <person name="Hohne C."/>
            <person name="Stock M."/>
            <person name="Gislard M."/>
            <person name="Lluch J."/>
            <person name="Milhes M."/>
            <person name="Lampietro C."/>
            <person name="Lopez Roques C."/>
            <person name="Donnadieu C."/>
            <person name="Du K."/>
            <person name="Schartl M."/>
            <person name="Guiguen Y."/>
        </authorList>
    </citation>
    <scope>NUCLEOTIDE SEQUENCE [LARGE SCALE GENOMIC DNA]</scope>
    <source>
        <strain evidence="12">Hh-F2</strain>
        <tissue evidence="12">Blood</tissue>
    </source>
</reference>
<feature type="transmembrane region" description="Helical" evidence="9">
    <location>
        <begin position="305"/>
        <end position="325"/>
    </location>
</feature>
<dbReference type="Pfam" id="PF04258">
    <property type="entry name" value="Peptidase_A22B"/>
    <property type="match status" value="1"/>
</dbReference>
<dbReference type="InterPro" id="IPR006639">
    <property type="entry name" value="Preselin/SPP"/>
</dbReference>
<feature type="transmembrane region" description="Helical" evidence="9">
    <location>
        <begin position="428"/>
        <end position="451"/>
    </location>
</feature>
<feature type="domain" description="PA" evidence="11">
    <location>
        <begin position="56"/>
        <end position="139"/>
    </location>
</feature>
<proteinExistence type="inferred from homology"/>
<dbReference type="EMBL" id="JAHFZB010000024">
    <property type="protein sequence ID" value="KAK6475217.1"/>
    <property type="molecule type" value="Genomic_DNA"/>
</dbReference>
<feature type="transmembrane region" description="Helical" evidence="9">
    <location>
        <begin position="397"/>
        <end position="416"/>
    </location>
</feature>
<evidence type="ECO:0000256" key="6">
    <source>
        <dbReference type="ARBA" id="ARBA00022801"/>
    </source>
</evidence>
<accession>A0ABR0YRK4</accession>
<feature type="transmembrane region" description="Helical" evidence="9">
    <location>
        <begin position="240"/>
        <end position="261"/>
    </location>
</feature>
<comment type="caution">
    <text evidence="12">The sequence shown here is derived from an EMBL/GenBank/DDBJ whole genome shotgun (WGS) entry which is preliminary data.</text>
</comment>
<evidence type="ECO:0000256" key="2">
    <source>
        <dbReference type="ARBA" id="ARBA00004366"/>
    </source>
</evidence>
<gene>
    <name evidence="12" type="ORF">HHUSO_G24654</name>
</gene>
<evidence type="ECO:0000256" key="9">
    <source>
        <dbReference type="SAM" id="Phobius"/>
    </source>
</evidence>
<comment type="similarity">
    <text evidence="3">Belongs to the peptidase A22B family.</text>
</comment>
<keyword evidence="6" id="KW-0378">Hydrolase</keyword>
<dbReference type="Pfam" id="PF02225">
    <property type="entry name" value="PA"/>
    <property type="match status" value="1"/>
</dbReference>
<keyword evidence="13" id="KW-1185">Reference proteome</keyword>
<evidence type="ECO:0000313" key="13">
    <source>
        <dbReference type="Proteomes" id="UP001369086"/>
    </source>
</evidence>
<dbReference type="SUPFAM" id="SSF52025">
    <property type="entry name" value="PA domain"/>
    <property type="match status" value="1"/>
</dbReference>
<feature type="transmembrane region" description="Helical" evidence="9">
    <location>
        <begin position="282"/>
        <end position="299"/>
    </location>
</feature>
<dbReference type="InterPro" id="IPR007369">
    <property type="entry name" value="Peptidase_A22B_SPP"/>
</dbReference>
<keyword evidence="10" id="KW-0732">Signal</keyword>
<feature type="transmembrane region" description="Helical" evidence="9">
    <location>
        <begin position="332"/>
        <end position="354"/>
    </location>
</feature>
<keyword evidence="4 9" id="KW-0812">Transmembrane</keyword>
<evidence type="ECO:0000256" key="7">
    <source>
        <dbReference type="ARBA" id="ARBA00022989"/>
    </source>
</evidence>
<evidence type="ECO:0000256" key="8">
    <source>
        <dbReference type="ARBA" id="ARBA00023136"/>
    </source>
</evidence>
<name>A0ABR0YRK4_HUSHU</name>
<feature type="transmembrane region" description="Helical" evidence="9">
    <location>
        <begin position="161"/>
        <end position="183"/>
    </location>
</feature>
<feature type="chain" id="PRO_5045986901" evidence="10">
    <location>
        <begin position="21"/>
        <end position="537"/>
    </location>
</feature>
<sequence>MSKILVASVCALFLCVQVNAQEAILHAFGPSAENEYCIVFNSSWTPLPPSLDNATQYQLVNLTSSVLCHQTDLPPAGLNGKAVVVMRGNCSFEEKALIAQSSGARAILIASKTSLTTPSANNTDKGVNILVALVRYKDVLNMQEAFKDTISVKLYAPPAALFDYSILVILFISVFTLALGGYWSGAAEQQEINFAVQGGRRKVESSDEIHFTPLKVVIFVLGMCGILVLLYFFYKWLVYVMIAMFCIASAMAVYGCLAALVQMIPCGRCSFSFQDKTVEIRFFFLAAFCIAVSVLWAVYRNEDRWIWILQDVLGIAFCLNFMRVLKISSFKICVTLLSLLLVYDVFFVFITPFFTKNGESIMVQVAAGPGATGEKLPIVMRVPRLSSPTQYLCGMEFSLLGYGDIIVPGLLVAYCHRFDVWNNNSTKIYYISCTIAYGVGMIVTLVVMVLSKMGQPALLYLVPCTLVTSALVAWRRKEMKRFWAGTIYEVLDSSKEPLIQGVILLLFLELRGVKQEVYCSSQFIYCLLHINSGVSGN</sequence>
<keyword evidence="8 9" id="KW-0472">Membrane</keyword>
<feature type="transmembrane region" description="Helical" evidence="9">
    <location>
        <begin position="457"/>
        <end position="474"/>
    </location>
</feature>
<evidence type="ECO:0000256" key="1">
    <source>
        <dbReference type="ARBA" id="ARBA00004337"/>
    </source>
</evidence>
<dbReference type="PANTHER" id="PTHR12174">
    <property type="entry name" value="SIGNAL PEPTIDE PEPTIDASE"/>
    <property type="match status" value="1"/>
</dbReference>
<evidence type="ECO:0000256" key="10">
    <source>
        <dbReference type="SAM" id="SignalP"/>
    </source>
</evidence>
<dbReference type="PANTHER" id="PTHR12174:SF34">
    <property type="entry name" value="SIGNAL PEPTIDE PEPTIDASE-LIKE 2A"/>
    <property type="match status" value="1"/>
</dbReference>
<dbReference type="InterPro" id="IPR046450">
    <property type="entry name" value="PA_dom_sf"/>
</dbReference>
<dbReference type="CDD" id="cd02129">
    <property type="entry name" value="PA_hSPPL_like"/>
    <property type="match status" value="1"/>
</dbReference>
<dbReference type="InterPro" id="IPR003137">
    <property type="entry name" value="PA_domain"/>
</dbReference>
<keyword evidence="5" id="KW-0967">Endosome</keyword>
<feature type="transmembrane region" description="Helical" evidence="9">
    <location>
        <begin position="216"/>
        <end position="234"/>
    </location>
</feature>
<feature type="signal peptide" evidence="10">
    <location>
        <begin position="1"/>
        <end position="20"/>
    </location>
</feature>
<dbReference type="Proteomes" id="UP001369086">
    <property type="component" value="Unassembled WGS sequence"/>
</dbReference>
<keyword evidence="7 9" id="KW-1133">Transmembrane helix</keyword>
<protein>
    <submittedName>
        <fullName evidence="12">Signal peptide peptidase-like 2A isoform X3</fullName>
    </submittedName>
</protein>
<organism evidence="12 13">
    <name type="scientific">Huso huso</name>
    <name type="common">Beluga</name>
    <name type="synonym">Acipenser huso</name>
    <dbReference type="NCBI Taxonomy" id="61971"/>
    <lineage>
        <taxon>Eukaryota</taxon>
        <taxon>Metazoa</taxon>
        <taxon>Chordata</taxon>
        <taxon>Craniata</taxon>
        <taxon>Vertebrata</taxon>
        <taxon>Euteleostomi</taxon>
        <taxon>Actinopterygii</taxon>
        <taxon>Chondrostei</taxon>
        <taxon>Acipenseriformes</taxon>
        <taxon>Acipenseridae</taxon>
        <taxon>Huso</taxon>
    </lineage>
</organism>
<evidence type="ECO:0000259" key="11">
    <source>
        <dbReference type="Pfam" id="PF02225"/>
    </source>
</evidence>
<evidence type="ECO:0000256" key="5">
    <source>
        <dbReference type="ARBA" id="ARBA00022753"/>
    </source>
</evidence>
<dbReference type="SMART" id="SM00730">
    <property type="entry name" value="PSN"/>
    <property type="match status" value="1"/>
</dbReference>